<evidence type="ECO:0000313" key="2">
    <source>
        <dbReference type="Proteomes" id="UP001165122"/>
    </source>
</evidence>
<dbReference type="OrthoDB" id="27041at2759"/>
<organism evidence="1 2">
    <name type="scientific">Triparma laevis f. longispina</name>
    <dbReference type="NCBI Taxonomy" id="1714387"/>
    <lineage>
        <taxon>Eukaryota</taxon>
        <taxon>Sar</taxon>
        <taxon>Stramenopiles</taxon>
        <taxon>Ochrophyta</taxon>
        <taxon>Bolidophyceae</taxon>
        <taxon>Parmales</taxon>
        <taxon>Triparmaceae</taxon>
        <taxon>Triparma</taxon>
    </lineage>
</organism>
<accession>A0A9W6ZX06</accession>
<reference evidence="2" key="1">
    <citation type="journal article" date="2023" name="Commun. Biol.">
        <title>Genome analysis of Parmales, the sister group of diatoms, reveals the evolutionary specialization of diatoms from phago-mixotrophs to photoautotrophs.</title>
        <authorList>
            <person name="Ban H."/>
            <person name="Sato S."/>
            <person name="Yoshikawa S."/>
            <person name="Yamada K."/>
            <person name="Nakamura Y."/>
            <person name="Ichinomiya M."/>
            <person name="Sato N."/>
            <person name="Blanc-Mathieu R."/>
            <person name="Endo H."/>
            <person name="Kuwata A."/>
            <person name="Ogata H."/>
        </authorList>
    </citation>
    <scope>NUCLEOTIDE SEQUENCE [LARGE SCALE GENOMIC DNA]</scope>
    <source>
        <strain evidence="2">NIES 3700</strain>
    </source>
</reference>
<gene>
    <name evidence="1" type="ORF">TrLO_g8714</name>
</gene>
<keyword evidence="2" id="KW-1185">Reference proteome</keyword>
<proteinExistence type="predicted"/>
<dbReference type="Proteomes" id="UP001165122">
    <property type="component" value="Unassembled WGS sequence"/>
</dbReference>
<dbReference type="AlphaFoldDB" id="A0A9W6ZX06"/>
<dbReference type="InterPro" id="IPR011049">
    <property type="entry name" value="Serralysin-like_metalloprot_C"/>
</dbReference>
<comment type="caution">
    <text evidence="1">The sequence shown here is derived from an EMBL/GenBank/DDBJ whole genome shotgun (WGS) entry which is preliminary data.</text>
</comment>
<name>A0A9W6ZX06_9STRA</name>
<evidence type="ECO:0000313" key="1">
    <source>
        <dbReference type="EMBL" id="GMH61296.1"/>
    </source>
</evidence>
<dbReference type="Gene3D" id="2.150.10.10">
    <property type="entry name" value="Serralysin-like metalloprotease, C-terminal"/>
    <property type="match status" value="1"/>
</dbReference>
<protein>
    <recommendedName>
        <fullName evidence="3">Peptidase S74 domain-containing protein</fullName>
    </recommendedName>
</protein>
<evidence type="ECO:0008006" key="3">
    <source>
        <dbReference type="Google" id="ProtNLM"/>
    </source>
</evidence>
<dbReference type="EMBL" id="BRXW01000507">
    <property type="protein sequence ID" value="GMH61296.1"/>
    <property type="molecule type" value="Genomic_DNA"/>
</dbReference>
<sequence length="171" mass="18214">MGYYTTASGSFSTSMGYGTTASALYLTAMGASVEATESESLAVSGNVHSKGVFLHADERLIKEVEEVEGGESLEVVKGLRVVSHRPSEAHCRHMNKTESECEERNVGLLGQDTVPEAFSSGSSIKLVGSDEAIDDVLGLNVHALLANLVGGMQKQAQEIEELRAEIEALRN</sequence>